<dbReference type="Gene3D" id="3.20.20.80">
    <property type="entry name" value="Glycosidases"/>
    <property type="match status" value="1"/>
</dbReference>
<comment type="caution">
    <text evidence="3">The sequence shown here is derived from an EMBL/GenBank/DDBJ whole genome shotgun (WGS) entry which is preliminary data.</text>
</comment>
<dbReference type="SUPFAM" id="SSF51445">
    <property type="entry name" value="(Trans)glycosidases"/>
    <property type="match status" value="1"/>
</dbReference>
<keyword evidence="1" id="KW-0326">Glycosidase</keyword>
<gene>
    <name evidence="3" type="ORF">SC09_contig4orf00552</name>
</gene>
<dbReference type="InterPro" id="IPR001223">
    <property type="entry name" value="Glyco_hydro18_cat"/>
</dbReference>
<feature type="domain" description="GH18" evidence="2">
    <location>
        <begin position="29"/>
        <end position="177"/>
    </location>
</feature>
<protein>
    <submittedName>
        <fullName evidence="3">Epimerase modification of peptidoglycan</fullName>
    </submittedName>
</protein>
<dbReference type="Proteomes" id="UP000032247">
    <property type="component" value="Unassembled WGS sequence"/>
</dbReference>
<dbReference type="PROSITE" id="PS51910">
    <property type="entry name" value="GH18_2"/>
    <property type="match status" value="1"/>
</dbReference>
<proteinExistence type="predicted"/>
<dbReference type="PATRIC" id="fig|1423.173.peg.4224"/>
<sequence>MKKWLIIAVSLAIAIVLFMYTKGEVKAAGMTVGYTTGDTALYNSLTKYHTYMNAIATDTFAFEKNGHVIGDAPTKQLTYAKKEKIKTWAVISNYNDAIYDFDRDLASRVMSNKTAKKRFTDQLITLAKKHSYYGINIDFEAVNPEDRAAYSTFIQYVSQALNKKHINNGIRSGQKRR</sequence>
<dbReference type="GO" id="GO:0005975">
    <property type="term" value="P:carbohydrate metabolic process"/>
    <property type="evidence" value="ECO:0007669"/>
    <property type="project" value="InterPro"/>
</dbReference>
<evidence type="ECO:0000313" key="3">
    <source>
        <dbReference type="EMBL" id="KIU05679.1"/>
    </source>
</evidence>
<dbReference type="AlphaFoldDB" id="A0A0D1J092"/>
<keyword evidence="1" id="KW-0378">Hydrolase</keyword>
<reference evidence="3 4" key="1">
    <citation type="submission" date="2014-12" db="EMBL/GenBank/DDBJ databases">
        <title>Comparative genome analysis of Bacillus coagulans HM-08, Clostridium butyricum HM-68, Bacillus subtilis HM-66 and Bacillus licheniformis BL-09.</title>
        <authorList>
            <person name="Zhang H."/>
        </authorList>
    </citation>
    <scope>NUCLEOTIDE SEQUENCE [LARGE SCALE GENOMIC DNA]</scope>
    <source>
        <strain evidence="3 4">HM-66</strain>
    </source>
</reference>
<accession>A0A0D1J092</accession>
<organism evidence="3 4">
    <name type="scientific">Bacillus subtilis</name>
    <dbReference type="NCBI Taxonomy" id="1423"/>
    <lineage>
        <taxon>Bacteria</taxon>
        <taxon>Bacillati</taxon>
        <taxon>Bacillota</taxon>
        <taxon>Bacilli</taxon>
        <taxon>Bacillales</taxon>
        <taxon>Bacillaceae</taxon>
        <taxon>Bacillus</taxon>
    </lineage>
</organism>
<evidence type="ECO:0000313" key="4">
    <source>
        <dbReference type="Proteomes" id="UP000032247"/>
    </source>
</evidence>
<dbReference type="EMBL" id="JXBC01000013">
    <property type="protein sequence ID" value="KIU05679.1"/>
    <property type="molecule type" value="Genomic_DNA"/>
</dbReference>
<evidence type="ECO:0000259" key="2">
    <source>
        <dbReference type="PROSITE" id="PS51910"/>
    </source>
</evidence>
<dbReference type="Pfam" id="PF00704">
    <property type="entry name" value="Glyco_hydro_18"/>
    <property type="match status" value="1"/>
</dbReference>
<dbReference type="InterPro" id="IPR017853">
    <property type="entry name" value="GH"/>
</dbReference>
<evidence type="ECO:0000256" key="1">
    <source>
        <dbReference type="ARBA" id="ARBA00023295"/>
    </source>
</evidence>
<name>A0A0D1J092_BACIU</name>
<dbReference type="PANTHER" id="PTHR46066">
    <property type="entry name" value="CHITINASE DOMAIN-CONTAINING PROTEIN 1 FAMILY MEMBER"/>
    <property type="match status" value="1"/>
</dbReference>
<dbReference type="PANTHER" id="PTHR46066:SF2">
    <property type="entry name" value="CHITINASE DOMAIN-CONTAINING PROTEIN 1"/>
    <property type="match status" value="1"/>
</dbReference>